<dbReference type="InterPro" id="IPR022929">
    <property type="entry name" value="Put_MntP"/>
</dbReference>
<feature type="transmembrane region" description="Helical" evidence="8">
    <location>
        <begin position="6"/>
        <end position="28"/>
    </location>
</feature>
<keyword evidence="4 8" id="KW-1133">Transmembrane helix</keyword>
<feature type="transmembrane region" description="Helical" evidence="8">
    <location>
        <begin position="166"/>
        <end position="183"/>
    </location>
</feature>
<comment type="subcellular location">
    <subcellularLocation>
        <location evidence="8">Cell membrane</location>
        <topology evidence="8">Multi-pass membrane protein</topology>
    </subcellularLocation>
</comment>
<feature type="transmembrane region" description="Helical" evidence="8">
    <location>
        <begin position="40"/>
        <end position="61"/>
    </location>
</feature>
<evidence type="ECO:0000256" key="6">
    <source>
        <dbReference type="ARBA" id="ARBA00023136"/>
    </source>
</evidence>
<dbReference type="EMBL" id="AP021874">
    <property type="protein sequence ID" value="BBO69589.1"/>
    <property type="molecule type" value="Genomic_DNA"/>
</dbReference>
<gene>
    <name evidence="8 9" type="primary">mntP</name>
    <name evidence="9" type="ORF">DSCA_35190</name>
</gene>
<keyword evidence="1 8" id="KW-0813">Transport</keyword>
<keyword evidence="7 8" id="KW-0464">Manganese</keyword>
<dbReference type="KEGG" id="dalk:DSCA_35190"/>
<evidence type="ECO:0000256" key="1">
    <source>
        <dbReference type="ARBA" id="ARBA00022448"/>
    </source>
</evidence>
<keyword evidence="2 8" id="KW-1003">Cell membrane</keyword>
<dbReference type="HAMAP" id="MF_01521">
    <property type="entry name" value="MntP_pump"/>
    <property type="match status" value="1"/>
</dbReference>
<keyword evidence="10" id="KW-1185">Reference proteome</keyword>
<dbReference type="PANTHER" id="PTHR35529:SF1">
    <property type="entry name" value="MANGANESE EFFLUX PUMP MNTP-RELATED"/>
    <property type="match status" value="1"/>
</dbReference>
<dbReference type="AlphaFoldDB" id="A0A5K7YNZ7"/>
<proteinExistence type="inferred from homology"/>
<organism evidence="9 10">
    <name type="scientific">Desulfosarcina alkanivorans</name>
    <dbReference type="NCBI Taxonomy" id="571177"/>
    <lineage>
        <taxon>Bacteria</taxon>
        <taxon>Pseudomonadati</taxon>
        <taxon>Thermodesulfobacteriota</taxon>
        <taxon>Desulfobacteria</taxon>
        <taxon>Desulfobacterales</taxon>
        <taxon>Desulfosarcinaceae</taxon>
        <taxon>Desulfosarcina</taxon>
    </lineage>
</organism>
<dbReference type="Proteomes" id="UP000427906">
    <property type="component" value="Chromosome"/>
</dbReference>
<comment type="similarity">
    <text evidence="8">Belongs to the MntP (TC 9.B.29) family.</text>
</comment>
<evidence type="ECO:0000256" key="2">
    <source>
        <dbReference type="ARBA" id="ARBA00022475"/>
    </source>
</evidence>
<dbReference type="Pfam" id="PF02659">
    <property type="entry name" value="Mntp"/>
    <property type="match status" value="1"/>
</dbReference>
<keyword evidence="3 8" id="KW-0812">Transmembrane</keyword>
<feature type="transmembrane region" description="Helical" evidence="8">
    <location>
        <begin position="132"/>
        <end position="154"/>
    </location>
</feature>
<keyword evidence="6 8" id="KW-0472">Membrane</keyword>
<feature type="transmembrane region" description="Helical" evidence="8">
    <location>
        <begin position="106"/>
        <end position="126"/>
    </location>
</feature>
<sequence>MEMINTLALAVALAMDAFAVSIASGVSLRSVSARQTFRLAWHFGLFQAMMPVIGWSAGLTIRSRIEAYDHWVAFVLLAFVAQGMLRSAFKGEKEESDSKDPTRGMTMVLLSVATSIDALAVGLSLSMISVSIWTPALIIGLVAGAFTTAGMHLGKMIGSMVQLSRWAEMAGGVVLLAIGVNILREHGALAFFF</sequence>
<evidence type="ECO:0000313" key="10">
    <source>
        <dbReference type="Proteomes" id="UP000427906"/>
    </source>
</evidence>
<evidence type="ECO:0000256" key="7">
    <source>
        <dbReference type="ARBA" id="ARBA00023211"/>
    </source>
</evidence>
<protein>
    <recommendedName>
        <fullName evidence="8">Putative manganese efflux pump MntP</fullName>
    </recommendedName>
</protein>
<evidence type="ECO:0000256" key="4">
    <source>
        <dbReference type="ARBA" id="ARBA00022989"/>
    </source>
</evidence>
<name>A0A5K7YNZ7_9BACT</name>
<dbReference type="InterPro" id="IPR003810">
    <property type="entry name" value="Mntp/YtaF"/>
</dbReference>
<evidence type="ECO:0000313" key="9">
    <source>
        <dbReference type="EMBL" id="BBO69589.1"/>
    </source>
</evidence>
<dbReference type="GO" id="GO:0005384">
    <property type="term" value="F:manganese ion transmembrane transporter activity"/>
    <property type="evidence" value="ECO:0007669"/>
    <property type="project" value="UniProtKB-UniRule"/>
</dbReference>
<evidence type="ECO:0000256" key="8">
    <source>
        <dbReference type="HAMAP-Rule" id="MF_01521"/>
    </source>
</evidence>
<feature type="transmembrane region" description="Helical" evidence="8">
    <location>
        <begin position="67"/>
        <end position="85"/>
    </location>
</feature>
<dbReference type="PANTHER" id="PTHR35529">
    <property type="entry name" value="MANGANESE EFFLUX PUMP MNTP-RELATED"/>
    <property type="match status" value="1"/>
</dbReference>
<dbReference type="GO" id="GO:0005886">
    <property type="term" value="C:plasma membrane"/>
    <property type="evidence" value="ECO:0007669"/>
    <property type="project" value="UniProtKB-SubCell"/>
</dbReference>
<evidence type="ECO:0000256" key="3">
    <source>
        <dbReference type="ARBA" id="ARBA00022692"/>
    </source>
</evidence>
<keyword evidence="5 8" id="KW-0406">Ion transport</keyword>
<reference evidence="9 10" key="1">
    <citation type="submission" date="2019-11" db="EMBL/GenBank/DDBJ databases">
        <title>Comparative genomics of hydrocarbon-degrading Desulfosarcina strains.</title>
        <authorList>
            <person name="Watanabe M."/>
            <person name="Kojima H."/>
            <person name="Fukui M."/>
        </authorList>
    </citation>
    <scope>NUCLEOTIDE SEQUENCE [LARGE SCALE GENOMIC DNA]</scope>
    <source>
        <strain evidence="9 10">PL12</strain>
    </source>
</reference>
<accession>A0A5K7YNZ7</accession>
<comment type="function">
    <text evidence="8">Probably functions as a manganese efflux pump.</text>
</comment>
<evidence type="ECO:0000256" key="5">
    <source>
        <dbReference type="ARBA" id="ARBA00023065"/>
    </source>
</evidence>